<evidence type="ECO:0000313" key="2">
    <source>
        <dbReference type="EMBL" id="KAK0622057.1"/>
    </source>
</evidence>
<dbReference type="SUPFAM" id="SSF82171">
    <property type="entry name" value="DPP6 N-terminal domain-like"/>
    <property type="match status" value="1"/>
</dbReference>
<dbReference type="Gene3D" id="2.120.10.30">
    <property type="entry name" value="TolB, C-terminal domain"/>
    <property type="match status" value="3"/>
</dbReference>
<proteinExistence type="inferred from homology"/>
<protein>
    <submittedName>
        <fullName evidence="2">Uncharacterized protein</fullName>
    </submittedName>
</protein>
<evidence type="ECO:0000256" key="1">
    <source>
        <dbReference type="ARBA" id="ARBA00009820"/>
    </source>
</evidence>
<dbReference type="EMBL" id="JAULSR010000004">
    <property type="protein sequence ID" value="KAK0622057.1"/>
    <property type="molecule type" value="Genomic_DNA"/>
</dbReference>
<dbReference type="Pfam" id="PF07676">
    <property type="entry name" value="PD40"/>
    <property type="match status" value="6"/>
</dbReference>
<dbReference type="PANTHER" id="PTHR36842">
    <property type="entry name" value="PROTEIN TOLB HOMOLOG"/>
    <property type="match status" value="1"/>
</dbReference>
<dbReference type="SUPFAM" id="SSF69304">
    <property type="entry name" value="Tricorn protease N-terminal domain"/>
    <property type="match status" value="1"/>
</dbReference>
<dbReference type="Proteomes" id="UP001174934">
    <property type="component" value="Unassembled WGS sequence"/>
</dbReference>
<dbReference type="PANTHER" id="PTHR36842:SF1">
    <property type="entry name" value="PROTEIN TOLB"/>
    <property type="match status" value="1"/>
</dbReference>
<name>A0AA40C1Z8_9PEZI</name>
<gene>
    <name evidence="2" type="ORF">B0T17DRAFT_591735</name>
</gene>
<comment type="caution">
    <text evidence="2">The sequence shown here is derived from an EMBL/GenBank/DDBJ whole genome shotgun (WGS) entry which is preliminary data.</text>
</comment>
<comment type="similarity">
    <text evidence="1">Belongs to the TolB family.</text>
</comment>
<dbReference type="InterPro" id="IPR011042">
    <property type="entry name" value="6-blade_b-propeller_TolB-like"/>
</dbReference>
<keyword evidence="3" id="KW-1185">Reference proteome</keyword>
<dbReference type="AlphaFoldDB" id="A0AA40C1Z8"/>
<reference evidence="2" key="1">
    <citation type="submission" date="2023-06" db="EMBL/GenBank/DDBJ databases">
        <title>Genome-scale phylogeny and comparative genomics of the fungal order Sordariales.</title>
        <authorList>
            <consortium name="Lawrence Berkeley National Laboratory"/>
            <person name="Hensen N."/>
            <person name="Bonometti L."/>
            <person name="Westerberg I."/>
            <person name="Brannstrom I.O."/>
            <person name="Guillou S."/>
            <person name="Cros-Aarteil S."/>
            <person name="Calhoun S."/>
            <person name="Haridas S."/>
            <person name="Kuo A."/>
            <person name="Mondo S."/>
            <person name="Pangilinan J."/>
            <person name="Riley R."/>
            <person name="LaButti K."/>
            <person name="Andreopoulos B."/>
            <person name="Lipzen A."/>
            <person name="Chen C."/>
            <person name="Yanf M."/>
            <person name="Daum C."/>
            <person name="Ng V."/>
            <person name="Clum A."/>
            <person name="Steindorff A."/>
            <person name="Ohm R."/>
            <person name="Martin F."/>
            <person name="Silar P."/>
            <person name="Natvig D."/>
            <person name="Lalanne C."/>
            <person name="Gautier V."/>
            <person name="Ament-velasquez S.L."/>
            <person name="Kruys A."/>
            <person name="Hutchinson M.I."/>
            <person name="Powell A.J."/>
            <person name="Barry K."/>
            <person name="Miller A.N."/>
            <person name="Grigoriev I.V."/>
            <person name="Debuchy R."/>
            <person name="Gladieux P."/>
            <person name="Thoren M.H."/>
            <person name="Johannesson H."/>
        </authorList>
    </citation>
    <scope>NUCLEOTIDE SEQUENCE</scope>
    <source>
        <strain evidence="2">SMH3391-2</strain>
    </source>
</reference>
<sequence length="638" mass="68609">MTVGLEMETRMIDSDLGLARRVPVGGQAAPGKQGVFLMNRIGPSDSQLYIANADGSNERLLLGKDASFEYHASFSPDGRSIAFTSERNGDGNSDLYMVNINAKGDVTGKPKAIATTPSVEDAVAISPNGRYAAYASTRGVYTSNIWITDLQTGQTRNLTNTTAITGNLDSPAGFFAPSWSPDGKSLVFSSDRNTDWTGHSNGAGWEHSQNLSIYTIAPDGSEFRTVYSNPLLTLGSPKFSPDGKSVVFYQMTLQDTWNSRGFGVAGTANQIASVDFLTGKDYTVHTNSTGCKIAPQYVNKDTIGYLVKGGTTAGIQYTTTSTTLKAIPGGMRSPAWSPDGKLVVYEKTLWTIRPLNKVLYSWDPAWEYRHTDVFPDLSPQGKLAFTSKQTGSSSIIASHPSFSSPQTIFDTLSKNNSVSLPASSIAQGTAGAFQPSWSYDGQWIVFGLGYWFQNRGTNPAQLYRAKTDGSGVVEQLTNVTAGNVGFPSFSPDGSKVVFRLWNTANPAASEFGLRVLDVATKETTVLTTGRDNLPWFSPDGSKILFTRNVTDSATGELSNYQVCTVKPDGTGLKVLTGSKANDAHAVWTADGRIMWSTGPYGQIMIMDAEGGGKRVLTDSLWEDSMPQFLTNAVLAQGK</sequence>
<evidence type="ECO:0000313" key="3">
    <source>
        <dbReference type="Proteomes" id="UP001174934"/>
    </source>
</evidence>
<dbReference type="InterPro" id="IPR011659">
    <property type="entry name" value="WD40"/>
</dbReference>
<accession>A0AA40C1Z8</accession>
<organism evidence="2 3">
    <name type="scientific">Bombardia bombarda</name>
    <dbReference type="NCBI Taxonomy" id="252184"/>
    <lineage>
        <taxon>Eukaryota</taxon>
        <taxon>Fungi</taxon>
        <taxon>Dikarya</taxon>
        <taxon>Ascomycota</taxon>
        <taxon>Pezizomycotina</taxon>
        <taxon>Sordariomycetes</taxon>
        <taxon>Sordariomycetidae</taxon>
        <taxon>Sordariales</taxon>
        <taxon>Lasiosphaeriaceae</taxon>
        <taxon>Bombardia</taxon>
    </lineage>
</organism>